<dbReference type="EMBL" id="ML992510">
    <property type="protein sequence ID" value="KAF2221381.1"/>
    <property type="molecule type" value="Genomic_DNA"/>
</dbReference>
<evidence type="ECO:0000313" key="2">
    <source>
        <dbReference type="Proteomes" id="UP000799538"/>
    </source>
</evidence>
<evidence type="ECO:0000313" key="1">
    <source>
        <dbReference type="EMBL" id="KAF2221381.1"/>
    </source>
</evidence>
<dbReference type="AlphaFoldDB" id="A0A6A6G6I7"/>
<reference evidence="2" key="1">
    <citation type="journal article" date="2020" name="Stud. Mycol.">
        <title>101 Dothideomycetes genomes: A test case for predicting lifestyles and emergence of pathogens.</title>
        <authorList>
            <person name="Haridas S."/>
            <person name="Albert R."/>
            <person name="Binder M."/>
            <person name="Bloem J."/>
            <person name="LaButti K."/>
            <person name="Salamov A."/>
            <person name="Andreopoulos B."/>
            <person name="Baker S."/>
            <person name="Barry K."/>
            <person name="Bills G."/>
            <person name="Bluhm B."/>
            <person name="Cannon C."/>
            <person name="Castanera R."/>
            <person name="Culley D."/>
            <person name="Daum C."/>
            <person name="Ezra D."/>
            <person name="Gonzalez J."/>
            <person name="Henrissat B."/>
            <person name="Kuo A."/>
            <person name="Liang C."/>
            <person name="Lipzen A."/>
            <person name="Lutzoni F."/>
            <person name="Magnuson J."/>
            <person name="Mondo S."/>
            <person name="Nolan M."/>
            <person name="Ohm R."/>
            <person name="Pangilinan J."/>
            <person name="Park H.-J."/>
            <person name="Ramirez L."/>
            <person name="Alfaro M."/>
            <person name="Sun H."/>
            <person name="Tritt A."/>
            <person name="Yoshinaga Y."/>
            <person name="Zwiers L.-H."/>
            <person name="Turgeon B."/>
            <person name="Goodwin S."/>
            <person name="Spatafora J."/>
            <person name="Crous P."/>
            <person name="Grigoriev I."/>
        </authorList>
    </citation>
    <scope>NUCLEOTIDE SEQUENCE [LARGE SCALE GENOMIC DNA]</scope>
    <source>
        <strain evidence="2">CECT 20119</strain>
    </source>
</reference>
<keyword evidence="2" id="KW-1185">Reference proteome</keyword>
<protein>
    <submittedName>
        <fullName evidence="1">Uncharacterized protein</fullName>
    </submittedName>
</protein>
<proteinExistence type="predicted"/>
<dbReference type="Proteomes" id="UP000799538">
    <property type="component" value="Unassembled WGS sequence"/>
</dbReference>
<gene>
    <name evidence="1" type="ORF">BDZ85DRAFT_16230</name>
</gene>
<dbReference type="OrthoDB" id="10329547at2759"/>
<name>A0A6A6G6I7_9PEZI</name>
<organism evidence="1 2">
    <name type="scientific">Elsinoe ampelina</name>
    <dbReference type="NCBI Taxonomy" id="302913"/>
    <lineage>
        <taxon>Eukaryota</taxon>
        <taxon>Fungi</taxon>
        <taxon>Dikarya</taxon>
        <taxon>Ascomycota</taxon>
        <taxon>Pezizomycotina</taxon>
        <taxon>Dothideomycetes</taxon>
        <taxon>Dothideomycetidae</taxon>
        <taxon>Myriangiales</taxon>
        <taxon>Elsinoaceae</taxon>
        <taxon>Elsinoe</taxon>
    </lineage>
</organism>
<sequence length="110" mass="12904">MQKLFTSVFEFFSSIISAGWCPGYKMVLRTGRHHNREEILEKNTKTTNNDAANAYSNTTDCSQLLSMGRHSDYRLSCFSQGFWWWWFQQGEREKSWLDPEVILDGDMHGL</sequence>
<accession>A0A6A6G6I7</accession>